<evidence type="ECO:0000313" key="7">
    <source>
        <dbReference type="Proteomes" id="UP000298460"/>
    </source>
</evidence>
<dbReference type="GO" id="GO:0005198">
    <property type="term" value="F:structural molecule activity"/>
    <property type="evidence" value="ECO:0007669"/>
    <property type="project" value="InterPro"/>
</dbReference>
<dbReference type="InterPro" id="IPR001492">
    <property type="entry name" value="Flagellin"/>
</dbReference>
<dbReference type="Pfam" id="PF00669">
    <property type="entry name" value="Flagellin_N"/>
    <property type="match status" value="1"/>
</dbReference>
<comment type="caution">
    <text evidence="6">The sequence shown here is derived from an EMBL/GenBank/DDBJ whole genome shotgun (WGS) entry which is preliminary data.</text>
</comment>
<name>A0A4Z0QY17_9FIRM</name>
<dbReference type="InterPro" id="IPR046358">
    <property type="entry name" value="Flagellin_C"/>
</dbReference>
<dbReference type="SUPFAM" id="SSF64518">
    <property type="entry name" value="Phase 1 flagellin"/>
    <property type="match status" value="1"/>
</dbReference>
<feature type="domain" description="Flagellin N-terminal" evidence="4">
    <location>
        <begin position="3"/>
        <end position="140"/>
    </location>
</feature>
<organism evidence="6 7">
    <name type="scientific">Desulfosporosinus fructosivorans</name>
    <dbReference type="NCBI Taxonomy" id="2018669"/>
    <lineage>
        <taxon>Bacteria</taxon>
        <taxon>Bacillati</taxon>
        <taxon>Bacillota</taxon>
        <taxon>Clostridia</taxon>
        <taxon>Eubacteriales</taxon>
        <taxon>Desulfitobacteriaceae</taxon>
        <taxon>Desulfosporosinus</taxon>
    </lineage>
</organism>
<keyword evidence="3" id="KW-0975">Bacterial flagellum</keyword>
<keyword evidence="6" id="KW-0969">Cilium</keyword>
<evidence type="ECO:0000256" key="2">
    <source>
        <dbReference type="ARBA" id="ARBA00005709"/>
    </source>
</evidence>
<dbReference type="AlphaFoldDB" id="A0A4Z0QY17"/>
<feature type="domain" description="Flagellin C-terminal" evidence="5">
    <location>
        <begin position="377"/>
        <end position="457"/>
    </location>
</feature>
<evidence type="ECO:0000259" key="4">
    <source>
        <dbReference type="Pfam" id="PF00669"/>
    </source>
</evidence>
<dbReference type="PANTHER" id="PTHR42792:SF1">
    <property type="entry name" value="FLAGELLAR HOOK-ASSOCIATED PROTEIN 3"/>
    <property type="match status" value="1"/>
</dbReference>
<dbReference type="PANTHER" id="PTHR42792">
    <property type="entry name" value="FLAGELLIN"/>
    <property type="match status" value="1"/>
</dbReference>
<keyword evidence="7" id="KW-1185">Reference proteome</keyword>
<sequence>MRITNNMMIQNTISNINNNLVKLSKLQAQASSQKKIEVPSDDPVAAVKSLKLTSYKANIQQYQENAEAANSWMSYSDSALSQIGDIMATIREETVEAANGTLTDDDLEKIGTEITELKNSIIEVANTSYAGRSIFAGYQTDEAPFAEVATTIGDQVTYNGKYLSLGGVADVSVADSDLISFYTDNMDKISGQAELSSATFGEFTAVSPELDFSVTLDGVSQTISLADGTDYDIDAVVDRLQSQLDAAFPASSEQPDSLIKVSQDEGKIVLTVQDGSSIGINSGTLDVGCLSFADGQNSGTGDTQKIKYRVGSDSWVTVNAEGSDIVGEGEDSLFNTLAKLELALAGETQYKSVSYDASAGVTVETHDLDLSGLLNDLDEDINRVLSVRADLGARTNYVQKTQTRLEDNELTYSDILSQNDEVDLAEVSVNLSSAQAGYQAALAAGAKVIQNSLLDYLT</sequence>
<evidence type="ECO:0000259" key="5">
    <source>
        <dbReference type="Pfam" id="PF00700"/>
    </source>
</evidence>
<dbReference type="OrthoDB" id="9758307at2"/>
<dbReference type="GO" id="GO:0071973">
    <property type="term" value="P:bacterial-type flagellum-dependent cell motility"/>
    <property type="evidence" value="ECO:0007669"/>
    <property type="project" value="InterPro"/>
</dbReference>
<dbReference type="EMBL" id="SPQQ01000012">
    <property type="protein sequence ID" value="TGE35662.1"/>
    <property type="molecule type" value="Genomic_DNA"/>
</dbReference>
<proteinExistence type="inferred from homology"/>
<evidence type="ECO:0000256" key="1">
    <source>
        <dbReference type="ARBA" id="ARBA00004365"/>
    </source>
</evidence>
<dbReference type="Gene3D" id="1.20.1330.10">
    <property type="entry name" value="f41 fragment of flagellin, N-terminal domain"/>
    <property type="match status" value="2"/>
</dbReference>
<protein>
    <submittedName>
        <fullName evidence="6">Flagellar hook-associated protein 3</fullName>
    </submittedName>
</protein>
<dbReference type="Pfam" id="PF00700">
    <property type="entry name" value="Flagellin_C"/>
    <property type="match status" value="1"/>
</dbReference>
<keyword evidence="6" id="KW-0966">Cell projection</keyword>
<comment type="similarity">
    <text evidence="2">Belongs to the bacterial flagellin family.</text>
</comment>
<reference evidence="6 7" key="1">
    <citation type="submission" date="2019-03" db="EMBL/GenBank/DDBJ databases">
        <title>Draft Genome Sequence of Desulfosporosinus fructosivorans Strain 63.6F, Isolated from Marine Sediment in the Baltic Sea.</title>
        <authorList>
            <person name="Hausmann B."/>
            <person name="Vandieken V."/>
            <person name="Pjevac P."/>
            <person name="Schreck K."/>
            <person name="Herbold C.W."/>
            <person name="Loy A."/>
        </authorList>
    </citation>
    <scope>NUCLEOTIDE SEQUENCE [LARGE SCALE GENOMIC DNA]</scope>
    <source>
        <strain evidence="6 7">63.6F</strain>
    </source>
</reference>
<evidence type="ECO:0000313" key="6">
    <source>
        <dbReference type="EMBL" id="TGE35662.1"/>
    </source>
</evidence>
<keyword evidence="6" id="KW-0282">Flagellum</keyword>
<accession>A0A4Z0QY17</accession>
<comment type="subcellular location">
    <subcellularLocation>
        <location evidence="1">Bacterial flagellum</location>
    </subcellularLocation>
</comment>
<dbReference type="GO" id="GO:0009424">
    <property type="term" value="C:bacterial-type flagellum hook"/>
    <property type="evidence" value="ECO:0007669"/>
    <property type="project" value="InterPro"/>
</dbReference>
<evidence type="ECO:0000256" key="3">
    <source>
        <dbReference type="ARBA" id="ARBA00023143"/>
    </source>
</evidence>
<dbReference type="InterPro" id="IPR001029">
    <property type="entry name" value="Flagellin_N"/>
</dbReference>
<dbReference type="RefSeq" id="WP_135551505.1">
    <property type="nucleotide sequence ID" value="NZ_SPQQ01000012.1"/>
</dbReference>
<dbReference type="NCBIfam" id="TIGR02550">
    <property type="entry name" value="flagell_flgL"/>
    <property type="match status" value="1"/>
</dbReference>
<dbReference type="InterPro" id="IPR013384">
    <property type="entry name" value="Flagell_FlgL"/>
</dbReference>
<dbReference type="Proteomes" id="UP000298460">
    <property type="component" value="Unassembled WGS sequence"/>
</dbReference>
<gene>
    <name evidence="6" type="primary">flgL</name>
    <name evidence="6" type="ORF">E4K67_24355</name>
</gene>